<feature type="transmembrane region" description="Helical" evidence="1">
    <location>
        <begin position="161"/>
        <end position="182"/>
    </location>
</feature>
<keyword evidence="1" id="KW-1133">Transmembrane helix</keyword>
<proteinExistence type="predicted"/>
<feature type="transmembrane region" description="Helical" evidence="1">
    <location>
        <begin position="220"/>
        <end position="239"/>
    </location>
</feature>
<dbReference type="Proteomes" id="UP000231896">
    <property type="component" value="Chromosome"/>
</dbReference>
<dbReference type="STRING" id="1408435.GCA_000685885_01337"/>
<gene>
    <name evidence="2" type="ORF">EMELA_v1c06200</name>
</gene>
<keyword evidence="1" id="KW-0472">Membrane</keyword>
<protein>
    <submittedName>
        <fullName evidence="2">Uncharacterized protein</fullName>
    </submittedName>
</protein>
<feature type="transmembrane region" description="Helical" evidence="1">
    <location>
        <begin position="244"/>
        <end position="264"/>
    </location>
</feature>
<name>A0A2K8NZH3_9MOLU</name>
<organism evidence="2 3">
    <name type="scientific">Mesoplasma melaleucae</name>
    <dbReference type="NCBI Taxonomy" id="81459"/>
    <lineage>
        <taxon>Bacteria</taxon>
        <taxon>Bacillati</taxon>
        <taxon>Mycoplasmatota</taxon>
        <taxon>Mollicutes</taxon>
        <taxon>Entomoplasmatales</taxon>
        <taxon>Entomoplasmataceae</taxon>
        <taxon>Mesoplasma</taxon>
    </lineage>
</organism>
<keyword evidence="1" id="KW-0812">Transmembrane</keyword>
<feature type="transmembrane region" description="Helical" evidence="1">
    <location>
        <begin position="35"/>
        <end position="56"/>
    </location>
</feature>
<feature type="transmembrane region" description="Helical" evidence="1">
    <location>
        <begin position="68"/>
        <end position="93"/>
    </location>
</feature>
<sequence>MAKVSKKTPLSVKIQTKNKFLIYLKFNFFSSRNSGFTLTLLSAAITLGVLGIITFLALESKVITTTEIYVEIIGVILLIFSWIATTTSINYNIKNNINWIFLFGGLKRNEIKNYALIYNLIVLVIQAIIMMLLTVIVFGIVSLASSTNLMRIVNLQFFSMLLLKVLSAYMLGLLISLVLGLFPKGIMRVLFLIAFFIVQYFLIGISTGYANIWLENNKAWLAWLMTMIPSVSSGAIIWWKVNHWFIFLGYLYNLIFIALLIWAWSVRNMKITY</sequence>
<dbReference type="OrthoDB" id="391955at2"/>
<feature type="transmembrane region" description="Helical" evidence="1">
    <location>
        <begin position="189"/>
        <end position="214"/>
    </location>
</feature>
<dbReference type="KEGG" id="eml:EMELA_v1c06200"/>
<evidence type="ECO:0000313" key="3">
    <source>
        <dbReference type="Proteomes" id="UP000231896"/>
    </source>
</evidence>
<accession>A0A2K8NZH3</accession>
<evidence type="ECO:0000256" key="1">
    <source>
        <dbReference type="SAM" id="Phobius"/>
    </source>
</evidence>
<evidence type="ECO:0000313" key="2">
    <source>
        <dbReference type="EMBL" id="ATZ18131.1"/>
    </source>
</evidence>
<keyword evidence="3" id="KW-1185">Reference proteome</keyword>
<reference evidence="2 3" key="1">
    <citation type="submission" date="2017-11" db="EMBL/GenBank/DDBJ databases">
        <title>Genome sequence of Entomoplasma melaleucae M1 (ATCC 49191).</title>
        <authorList>
            <person name="Lo W.-S."/>
            <person name="Gasparich G.E."/>
            <person name="Kuo C.-H."/>
        </authorList>
    </citation>
    <scope>NUCLEOTIDE SEQUENCE [LARGE SCALE GENOMIC DNA]</scope>
    <source>
        <strain evidence="2 3">M1</strain>
    </source>
</reference>
<dbReference type="EMBL" id="CP024964">
    <property type="protein sequence ID" value="ATZ18131.1"/>
    <property type="molecule type" value="Genomic_DNA"/>
</dbReference>
<feature type="transmembrane region" description="Helical" evidence="1">
    <location>
        <begin position="114"/>
        <end position="141"/>
    </location>
</feature>
<dbReference type="AlphaFoldDB" id="A0A2K8NZH3"/>
<dbReference type="RefSeq" id="WP_028124526.1">
    <property type="nucleotide sequence ID" value="NZ_CP024964.1"/>
</dbReference>